<dbReference type="PROSITE" id="PS51198">
    <property type="entry name" value="UVRD_HELICASE_ATP_BIND"/>
    <property type="match status" value="1"/>
</dbReference>
<dbReference type="SUPFAM" id="SSF52540">
    <property type="entry name" value="P-loop containing nucleoside triphosphate hydrolases"/>
    <property type="match status" value="1"/>
</dbReference>
<dbReference type="GO" id="GO:0003677">
    <property type="term" value="F:DNA binding"/>
    <property type="evidence" value="ECO:0007669"/>
    <property type="project" value="InterPro"/>
</dbReference>
<comment type="caution">
    <text evidence="11">The sequence shown here is derived from an EMBL/GenBank/DDBJ whole genome shotgun (WGS) entry which is preliminary data.</text>
</comment>
<evidence type="ECO:0000256" key="4">
    <source>
        <dbReference type="ARBA" id="ARBA00022840"/>
    </source>
</evidence>
<keyword evidence="1 9" id="KW-0547">Nucleotide-binding</keyword>
<dbReference type="Pfam" id="PF00580">
    <property type="entry name" value="UvrD-helicase"/>
    <property type="match status" value="1"/>
</dbReference>
<dbReference type="InterPro" id="IPR000212">
    <property type="entry name" value="DNA_helicase_UvrD/REP"/>
</dbReference>
<feature type="domain" description="UvrD-like helicase ATP-binding" evidence="10">
    <location>
        <begin position="1"/>
        <end position="441"/>
    </location>
</feature>
<evidence type="ECO:0000259" key="10">
    <source>
        <dbReference type="PROSITE" id="PS51198"/>
    </source>
</evidence>
<comment type="catalytic activity">
    <reaction evidence="6">
        <text>Couples ATP hydrolysis with the unwinding of duplex DNA by translocating in the 3'-5' direction.</text>
        <dbReference type="EC" id="5.6.2.4"/>
    </reaction>
</comment>
<sequence length="949" mass="108415">MLRGNFSSLALRASAGSGKTFHLTLRFVASLLREKLMFKNNARASEILTLTFTNKAAAEMSERIGKALHELLIESQAYLQNPSAFDPNTTHPSPLITELKNKYGIALEAIAPYMESIYQSFLQDRLQITTIDAFLQKILRKFSYFVGVSAHFKVGHLDNQDKLNSFIATLKPHELQDLEQFCLQALDLSQSTQVAQILEPLLELYYQGIKKQHLRIAPQQQSLKTLQEQLKQNWQALRLEVLSRVEGKIATNALKPDLEGLLDSLNPLIEGSQYKFFKKFKLQDLDPKFQALLGQLKEYYILKEATIFQKLGDLLDRYDKHTHSPQHLDFASIALKAYQLLEERDWESFANFFYFRLDTQIRHILLDEFQDTSILQYQILRPMIDEILAGKGQKEGRSVFLVGDSKQSIYGFRGSYSLLFDRLCADSRFHPQSLPHNFRSDKVIMDFVNESFKNSIGGYEYQALPPESPAHKQGGYVKVIQAQAEMLEAVSQEVLILLRAGIEPSTITLLCFKNDDVRALKDHLLEMRENCAELQGIEIVSDADMGLLAQKEVKIMLYALQHALATPKHQPYYQACILKLLGLNLDTPLTLPPFTELSPYLFTLMQELGLYSPGACYLLELSLEYTNALDFLDTLEKEKPAFGQSNTQGITLMTIHKSKGLEFEHVILVDRLGGARPDTNKFFTTYQHGTMQVFYKQKHRKLVDGDYKQALEEYQKTQEREDTNVLYVACTRAKHSLIIIQKPDKSAFKSLNLNPLQRGSLTRQDKCLQDELKSCDCQNTPSLLESQESFGEQSDHLRQETPIEENALGMLFGIILHKALELHYGYGVNLEEAQAYLTHHYGFGGIEIAKVLARVQHLQKAPQFLELLKGHMEVEVGFKIQRDIWRMDMLLFAGNQITILDFKSGEGNLEENRAQVQGYRERVGRIYPHAHVQAALIYVLSNQIEVRPI</sequence>
<dbReference type="PANTHER" id="PTHR11070">
    <property type="entry name" value="UVRD / RECB / PCRA DNA HELICASE FAMILY MEMBER"/>
    <property type="match status" value="1"/>
</dbReference>
<dbReference type="Pfam" id="PF13361">
    <property type="entry name" value="UvrD_C"/>
    <property type="match status" value="1"/>
</dbReference>
<dbReference type="RefSeq" id="WP_120955508.1">
    <property type="nucleotide sequence ID" value="NZ_QXQP01000001.1"/>
</dbReference>
<dbReference type="GO" id="GO:0016887">
    <property type="term" value="F:ATP hydrolysis activity"/>
    <property type="evidence" value="ECO:0007669"/>
    <property type="project" value="RHEA"/>
</dbReference>
<dbReference type="OrthoDB" id="9810135at2"/>
<keyword evidence="3 9" id="KW-0347">Helicase</keyword>
<evidence type="ECO:0000256" key="3">
    <source>
        <dbReference type="ARBA" id="ARBA00022806"/>
    </source>
</evidence>
<organism evidence="11 12">
    <name type="scientific">Helicobacter mehlei</name>
    <dbReference type="NCBI Taxonomy" id="2316080"/>
    <lineage>
        <taxon>Bacteria</taxon>
        <taxon>Pseudomonadati</taxon>
        <taxon>Campylobacterota</taxon>
        <taxon>Epsilonproteobacteria</taxon>
        <taxon>Campylobacterales</taxon>
        <taxon>Helicobacteraceae</taxon>
        <taxon>Helicobacter</taxon>
    </lineage>
</organism>
<evidence type="ECO:0000256" key="7">
    <source>
        <dbReference type="ARBA" id="ARBA00034808"/>
    </source>
</evidence>
<evidence type="ECO:0000256" key="8">
    <source>
        <dbReference type="ARBA" id="ARBA00048988"/>
    </source>
</evidence>
<dbReference type="GO" id="GO:0005829">
    <property type="term" value="C:cytosol"/>
    <property type="evidence" value="ECO:0007669"/>
    <property type="project" value="TreeGrafter"/>
</dbReference>
<dbReference type="GO" id="GO:0043138">
    <property type="term" value="F:3'-5' DNA helicase activity"/>
    <property type="evidence" value="ECO:0007669"/>
    <property type="project" value="UniProtKB-EC"/>
</dbReference>
<keyword evidence="12" id="KW-1185">Reference proteome</keyword>
<keyword evidence="5" id="KW-0413">Isomerase</keyword>
<evidence type="ECO:0000313" key="11">
    <source>
        <dbReference type="EMBL" id="TSA86036.1"/>
    </source>
</evidence>
<dbReference type="GO" id="GO:0005524">
    <property type="term" value="F:ATP binding"/>
    <property type="evidence" value="ECO:0007669"/>
    <property type="project" value="UniProtKB-UniRule"/>
</dbReference>
<evidence type="ECO:0000256" key="2">
    <source>
        <dbReference type="ARBA" id="ARBA00022801"/>
    </source>
</evidence>
<dbReference type="EMBL" id="VKGC01000004">
    <property type="protein sequence ID" value="TSA86036.1"/>
    <property type="molecule type" value="Genomic_DNA"/>
</dbReference>
<evidence type="ECO:0000256" key="6">
    <source>
        <dbReference type="ARBA" id="ARBA00034617"/>
    </source>
</evidence>
<evidence type="ECO:0000313" key="12">
    <source>
        <dbReference type="Proteomes" id="UP000319322"/>
    </source>
</evidence>
<evidence type="ECO:0000256" key="1">
    <source>
        <dbReference type="ARBA" id="ARBA00022741"/>
    </source>
</evidence>
<dbReference type="InterPro" id="IPR027417">
    <property type="entry name" value="P-loop_NTPase"/>
</dbReference>
<dbReference type="AlphaFoldDB" id="A0A553V0P3"/>
<accession>A0A553V0P3</accession>
<reference evidence="11 12" key="1">
    <citation type="submission" date="2019-07" db="EMBL/GenBank/DDBJ databases">
        <title>Helicobacter labacensis sp. nov., Helicobacter mehlei sp. nov. and Helicobacter vulpis sp. nov., isolated from gastric mucosa of red fox (Vulpis vulpis).</title>
        <authorList>
            <person name="Kusar D."/>
            <person name="Gruntar I."/>
            <person name="Pate M."/>
            <person name="Zajc U."/>
            <person name="Ocepek M."/>
        </authorList>
    </citation>
    <scope>NUCLEOTIDE SEQUENCE [LARGE SCALE GENOMIC DNA]</scope>
    <source>
        <strain evidence="11 12">L8b</strain>
    </source>
</reference>
<dbReference type="NCBIfam" id="NF010485">
    <property type="entry name" value="PRK13909.1-2"/>
    <property type="match status" value="1"/>
</dbReference>
<dbReference type="GO" id="GO:0000725">
    <property type="term" value="P:recombinational repair"/>
    <property type="evidence" value="ECO:0007669"/>
    <property type="project" value="TreeGrafter"/>
</dbReference>
<reference evidence="12" key="2">
    <citation type="submission" date="2019-07" db="EMBL/GenBank/DDBJ databases">
        <title>Helicobacter labacensis sp. nov., Helicobacter mehlei sp. nov. and Helicobacter vulpis sp. nov., isolated from gastric mucosa of red fox (Vulpis vulpis).</title>
        <authorList>
            <person name="Papic B."/>
        </authorList>
    </citation>
    <scope>NUCLEOTIDE SEQUENCE [LARGE SCALE GENOMIC DNA]</scope>
    <source>
        <strain evidence="12">L8b</strain>
    </source>
</reference>
<dbReference type="PANTHER" id="PTHR11070:SF67">
    <property type="entry name" value="DNA 3'-5' HELICASE"/>
    <property type="match status" value="1"/>
</dbReference>
<dbReference type="InterPro" id="IPR014016">
    <property type="entry name" value="UvrD-like_ATP-bd"/>
</dbReference>
<keyword evidence="4 9" id="KW-0067">ATP-binding</keyword>
<dbReference type="Gene3D" id="3.40.50.300">
    <property type="entry name" value="P-loop containing nucleotide triphosphate hydrolases"/>
    <property type="match status" value="4"/>
</dbReference>
<dbReference type="Proteomes" id="UP000319322">
    <property type="component" value="Unassembled WGS sequence"/>
</dbReference>
<comment type="catalytic activity">
    <reaction evidence="8">
        <text>ATP + H2O = ADP + phosphate + H(+)</text>
        <dbReference type="Rhea" id="RHEA:13065"/>
        <dbReference type="ChEBI" id="CHEBI:15377"/>
        <dbReference type="ChEBI" id="CHEBI:15378"/>
        <dbReference type="ChEBI" id="CHEBI:30616"/>
        <dbReference type="ChEBI" id="CHEBI:43474"/>
        <dbReference type="ChEBI" id="CHEBI:456216"/>
        <dbReference type="EC" id="5.6.2.4"/>
    </reaction>
</comment>
<feature type="binding site" evidence="9">
    <location>
        <begin position="13"/>
        <end position="20"/>
    </location>
    <ligand>
        <name>ATP</name>
        <dbReference type="ChEBI" id="CHEBI:30616"/>
    </ligand>
</feature>
<proteinExistence type="predicted"/>
<protein>
    <recommendedName>
        <fullName evidence="7">DNA 3'-5' helicase</fullName>
        <ecNumber evidence="7">5.6.2.4</ecNumber>
    </recommendedName>
</protein>
<reference evidence="11 12" key="3">
    <citation type="submission" date="2019-07" db="EMBL/GenBank/DDBJ databases">
        <authorList>
            <person name="Papic B."/>
        </authorList>
    </citation>
    <scope>NUCLEOTIDE SEQUENCE [LARGE SCALE GENOMIC DNA]</scope>
    <source>
        <strain evidence="11 12">L8b</strain>
    </source>
</reference>
<evidence type="ECO:0000256" key="5">
    <source>
        <dbReference type="ARBA" id="ARBA00023235"/>
    </source>
</evidence>
<gene>
    <name evidence="11" type="ORF">FNE76_02835</name>
</gene>
<name>A0A553V0P3_9HELI</name>
<keyword evidence="2 9" id="KW-0378">Hydrolase</keyword>
<evidence type="ECO:0000256" key="9">
    <source>
        <dbReference type="PROSITE-ProRule" id="PRU00560"/>
    </source>
</evidence>
<dbReference type="InterPro" id="IPR014017">
    <property type="entry name" value="DNA_helicase_UvrD-like_C"/>
</dbReference>
<dbReference type="EC" id="5.6.2.4" evidence="7"/>